<dbReference type="OrthoDB" id="9791543at2"/>
<keyword evidence="2" id="KW-1185">Reference proteome</keyword>
<organism evidence="1 2">
    <name type="scientific">Granulicella pectinivorans</name>
    <dbReference type="NCBI Taxonomy" id="474950"/>
    <lineage>
        <taxon>Bacteria</taxon>
        <taxon>Pseudomonadati</taxon>
        <taxon>Acidobacteriota</taxon>
        <taxon>Terriglobia</taxon>
        <taxon>Terriglobales</taxon>
        <taxon>Acidobacteriaceae</taxon>
        <taxon>Granulicella</taxon>
    </lineage>
</organism>
<protein>
    <submittedName>
        <fullName evidence="1">Predicted ABC-type ATPase</fullName>
    </submittedName>
</protein>
<dbReference type="InterPro" id="IPR027417">
    <property type="entry name" value="P-loop_NTPase"/>
</dbReference>
<dbReference type="PANTHER" id="PTHR39206">
    <property type="entry name" value="SLL8004 PROTEIN"/>
    <property type="match status" value="1"/>
</dbReference>
<evidence type="ECO:0000313" key="1">
    <source>
        <dbReference type="EMBL" id="SFS03330.1"/>
    </source>
</evidence>
<dbReference type="RefSeq" id="WP_089836754.1">
    <property type="nucleotide sequence ID" value="NZ_FOZL01000001.1"/>
</dbReference>
<dbReference type="SUPFAM" id="SSF52540">
    <property type="entry name" value="P-loop containing nucleoside triphosphate hydrolases"/>
    <property type="match status" value="1"/>
</dbReference>
<dbReference type="Pfam" id="PF13671">
    <property type="entry name" value="AAA_33"/>
    <property type="match status" value="1"/>
</dbReference>
<dbReference type="STRING" id="474950.SAMN05421771_0766"/>
<dbReference type="EMBL" id="FOZL01000001">
    <property type="protein sequence ID" value="SFS03330.1"/>
    <property type="molecule type" value="Genomic_DNA"/>
</dbReference>
<gene>
    <name evidence="1" type="ORF">SAMN05421771_0766</name>
</gene>
<proteinExistence type="predicted"/>
<dbReference type="AlphaFoldDB" id="A0A1I6LJ29"/>
<dbReference type="Gene3D" id="3.40.50.300">
    <property type="entry name" value="P-loop containing nucleotide triphosphate hydrolases"/>
    <property type="match status" value="1"/>
</dbReference>
<name>A0A1I6LJ29_9BACT</name>
<dbReference type="Proteomes" id="UP000199024">
    <property type="component" value="Unassembled WGS sequence"/>
</dbReference>
<dbReference type="PANTHER" id="PTHR39206:SF1">
    <property type="entry name" value="SLL8004 PROTEIN"/>
    <property type="match status" value="1"/>
</dbReference>
<accession>A0A1I6LJ29</accession>
<evidence type="ECO:0000313" key="2">
    <source>
        <dbReference type="Proteomes" id="UP000199024"/>
    </source>
</evidence>
<reference evidence="1 2" key="1">
    <citation type="submission" date="2016-10" db="EMBL/GenBank/DDBJ databases">
        <authorList>
            <person name="de Groot N.N."/>
        </authorList>
    </citation>
    <scope>NUCLEOTIDE SEQUENCE [LARGE SCALE GENOMIC DNA]</scope>
    <source>
        <strain evidence="1 2">DSM 21001</strain>
    </source>
</reference>
<sequence length="193" mass="21471">MKIPRDARPLVVAIAGPNGAGKSTFFHSHLEDLGLPFVNADILAQRLHLEAYAAAEMAGALRRHLVQQRQSFVFETVFSDPVGDKVSFLKQAEESGFQVVLCFIGLASADISEARVSMRVLRGGHDVPTAKLKERHPRTLQNLKRAIETLPDVRVFDNDDLRHPYRLVALAEKGRVVSLREPAPSWLRISSSR</sequence>